<keyword evidence="4" id="KW-1185">Reference proteome</keyword>
<dbReference type="InterPro" id="IPR029058">
    <property type="entry name" value="AB_hydrolase_fold"/>
</dbReference>
<evidence type="ECO:0000256" key="2">
    <source>
        <dbReference type="SAM" id="MobiDB-lite"/>
    </source>
</evidence>
<dbReference type="GO" id="GO:0016787">
    <property type="term" value="F:hydrolase activity"/>
    <property type="evidence" value="ECO:0007669"/>
    <property type="project" value="InterPro"/>
</dbReference>
<gene>
    <name evidence="3" type="ORF">PHET_01220</name>
</gene>
<dbReference type="SUPFAM" id="SSF53474">
    <property type="entry name" value="alpha/beta-Hydrolases"/>
    <property type="match status" value="1"/>
</dbReference>
<dbReference type="Proteomes" id="UP000748531">
    <property type="component" value="Unassembled WGS sequence"/>
</dbReference>
<dbReference type="InterPro" id="IPR004963">
    <property type="entry name" value="PAE/NOTUM"/>
</dbReference>
<evidence type="ECO:0000313" key="3">
    <source>
        <dbReference type="EMBL" id="KAF5405304.1"/>
    </source>
</evidence>
<dbReference type="EMBL" id="LUCH01000379">
    <property type="protein sequence ID" value="KAF5405304.1"/>
    <property type="molecule type" value="Genomic_DNA"/>
</dbReference>
<dbReference type="PANTHER" id="PTHR21562">
    <property type="entry name" value="NOTUM-RELATED"/>
    <property type="match status" value="1"/>
</dbReference>
<comment type="similarity">
    <text evidence="1">Belongs to the pectinacetylesterase family. Notum subfamily.</text>
</comment>
<reference evidence="3" key="1">
    <citation type="submission" date="2019-05" db="EMBL/GenBank/DDBJ databases">
        <title>Annotation for the trematode Paragonimus heterotremus.</title>
        <authorList>
            <person name="Choi Y.-J."/>
        </authorList>
    </citation>
    <scope>NUCLEOTIDE SEQUENCE</scope>
    <source>
        <strain evidence="3">LC</strain>
    </source>
</reference>
<dbReference type="AlphaFoldDB" id="A0A8J4TI34"/>
<dbReference type="PANTHER" id="PTHR21562:SF122">
    <property type="entry name" value="PALMITOLEOYL-PROTEIN CARBOXYLESTERASE NOTUM"/>
    <property type="match status" value="1"/>
</dbReference>
<protein>
    <recommendedName>
        <fullName evidence="5">Notum</fullName>
    </recommendedName>
</protein>
<comment type="caution">
    <text evidence="3">The sequence shown here is derived from an EMBL/GenBank/DDBJ whole genome shotgun (WGS) entry which is preliminary data.</text>
</comment>
<sequence>MRQPDTYLRFSRCALWKHFTTLVIVLFAWPSVVWCRPNYKYLIRDGHSDFSQSSPEEWEADSPLDSWEPPEHPVRTGIDQWEDVFQTRWKSKVSVTEEERETAADSAYTMHQLHQLHLLNDSTTLCNDGTPAGYYYRQSKRGMSRNWLIFLEGGWYCFDNETCQLRESSTFALFSSNFWPRKRAFDGILSVSPVLNPLYHDYNSVFIPYCSSDLWTGKRANRSGDFYFHGSRILQAVIDHLPWERSVNVDRVVFAGSSAGGIGVLMNVDRLSRKLVQRVGYPILVSGIVDSAWFIHIPAYRQSKCENVFECPTEEGINRGLKFWNARIPKSCRRQQPKGEKWRCYLAPFIYEHIKTPVYIVQSLFDEAQMQMSKVPLLSGGTYEKWTYIQKLGKEVAQSLQRINNWVHKAIGTTGLVDALLAWDNHLIREWSRRKMILWSIYNPRSLFNLRNQYLSSKSENDYLSSHQPNNVRFTRNSTLLFFSRLVSLLNSQTTITPKSVSSSKAGRSTHSSTEAFEMYPKTNQASRTEVSSALKLNRKSSQRNPYERRLARLTLELPKYLTTEDYMSFHVIDSCGLGTRSDKRTAYHCTETGLSFGQSRGVPNQFGQMDHLIPQCNPTCGFISNPHRMKLVDVLALYEVNTELLANILGLTSTELKNMDSEQQMKLLFCTNNRLLKRHIRPQHRRGS</sequence>
<accession>A0A8J4TI34</accession>
<evidence type="ECO:0008006" key="5">
    <source>
        <dbReference type="Google" id="ProtNLM"/>
    </source>
</evidence>
<evidence type="ECO:0000256" key="1">
    <source>
        <dbReference type="ARBA" id="ARBA00010213"/>
    </source>
</evidence>
<dbReference type="OrthoDB" id="2015280at2759"/>
<feature type="compositionally biased region" description="Polar residues" evidence="2">
    <location>
        <begin position="498"/>
        <end position="515"/>
    </location>
</feature>
<feature type="compositionally biased region" description="Polar residues" evidence="2">
    <location>
        <begin position="522"/>
        <end position="532"/>
    </location>
</feature>
<dbReference type="Pfam" id="PF03283">
    <property type="entry name" value="PAE"/>
    <property type="match status" value="1"/>
</dbReference>
<proteinExistence type="inferred from homology"/>
<evidence type="ECO:0000313" key="4">
    <source>
        <dbReference type="Proteomes" id="UP000748531"/>
    </source>
</evidence>
<feature type="region of interest" description="Disordered" evidence="2">
    <location>
        <begin position="498"/>
        <end position="544"/>
    </location>
</feature>
<name>A0A8J4TI34_9TREM</name>
<organism evidence="3 4">
    <name type="scientific">Paragonimus heterotremus</name>
    <dbReference type="NCBI Taxonomy" id="100268"/>
    <lineage>
        <taxon>Eukaryota</taxon>
        <taxon>Metazoa</taxon>
        <taxon>Spiralia</taxon>
        <taxon>Lophotrochozoa</taxon>
        <taxon>Platyhelminthes</taxon>
        <taxon>Trematoda</taxon>
        <taxon>Digenea</taxon>
        <taxon>Plagiorchiida</taxon>
        <taxon>Troglotremata</taxon>
        <taxon>Troglotrematidae</taxon>
        <taxon>Paragonimus</taxon>
    </lineage>
</organism>